<protein>
    <submittedName>
        <fullName evidence="1">Uncharacterized protein</fullName>
    </submittedName>
</protein>
<keyword evidence="2" id="KW-1185">Reference proteome</keyword>
<accession>A0A133UDE7</accession>
<gene>
    <name evidence="1" type="ORF">AKJ65_07880</name>
</gene>
<dbReference type="Proteomes" id="UP000070284">
    <property type="component" value="Unassembled WGS sequence"/>
</dbReference>
<dbReference type="EMBL" id="LHXO01000175">
    <property type="protein sequence ID" value="KXA92227.1"/>
    <property type="molecule type" value="Genomic_DNA"/>
</dbReference>
<organism evidence="1 2">
    <name type="scientific">candidate division MSBL1 archaeon SCGC-AAA259E19</name>
    <dbReference type="NCBI Taxonomy" id="1698264"/>
    <lineage>
        <taxon>Archaea</taxon>
        <taxon>Methanobacteriati</taxon>
        <taxon>Methanobacteriota</taxon>
        <taxon>candidate division MSBL1</taxon>
    </lineage>
</organism>
<sequence length="351" mass="40375">MDELIEEAKILEAGKYVEIDLEELEEIVKNIDGDQIEILKLLREGSRTRKALAGNLGVSGKTVGRKFDLLKGHSLIHSGKGRPAEITSKGREFLRRVVPKEEARENVVNEIRSLLRIVSKRMDIGDERWNNFLQDGEKEELLKTFLYSEEAKHYLLFNSIEDFEDLSNEYRKLISAREMNIEEKGLDLKIANSIDKIVHKRKQKKIVGNRLEEIVRGILEDLKKSGSIGSYKDLTKSGKKRPDFIINGNIGIECKNLDPSKKNELGLSNLHSKIGRRFYGDLNWLYGNMGKEGWEEKILIIPSIKYSKSDKDKVKEIIEGAFTVFNDFFWISSSDEVKEQARKEIAKSFRK</sequence>
<dbReference type="InterPro" id="IPR036388">
    <property type="entry name" value="WH-like_DNA-bd_sf"/>
</dbReference>
<evidence type="ECO:0000313" key="2">
    <source>
        <dbReference type="Proteomes" id="UP000070284"/>
    </source>
</evidence>
<dbReference type="Gene3D" id="1.10.10.10">
    <property type="entry name" value="Winged helix-like DNA-binding domain superfamily/Winged helix DNA-binding domain"/>
    <property type="match status" value="1"/>
</dbReference>
<dbReference type="AlphaFoldDB" id="A0A133UDE7"/>
<comment type="caution">
    <text evidence="1">The sequence shown here is derived from an EMBL/GenBank/DDBJ whole genome shotgun (WGS) entry which is preliminary data.</text>
</comment>
<evidence type="ECO:0000313" key="1">
    <source>
        <dbReference type="EMBL" id="KXA92227.1"/>
    </source>
</evidence>
<feature type="non-terminal residue" evidence="1">
    <location>
        <position position="351"/>
    </location>
</feature>
<dbReference type="SUPFAM" id="SSF46785">
    <property type="entry name" value="Winged helix' DNA-binding domain"/>
    <property type="match status" value="1"/>
</dbReference>
<reference evidence="1 2" key="1">
    <citation type="journal article" date="2016" name="Sci. Rep.">
        <title>Metabolic traits of an uncultured archaeal lineage -MSBL1- from brine pools of the Red Sea.</title>
        <authorList>
            <person name="Mwirichia R."/>
            <person name="Alam I."/>
            <person name="Rashid M."/>
            <person name="Vinu M."/>
            <person name="Ba-Alawi W."/>
            <person name="Anthony Kamau A."/>
            <person name="Kamanda Ngugi D."/>
            <person name="Goker M."/>
            <person name="Klenk H.P."/>
            <person name="Bajic V."/>
            <person name="Stingl U."/>
        </authorList>
    </citation>
    <scope>NUCLEOTIDE SEQUENCE [LARGE SCALE GENOMIC DNA]</scope>
    <source>
        <strain evidence="1">SCGC-AAA259E19</strain>
    </source>
</reference>
<name>A0A133UDE7_9EURY</name>
<dbReference type="InterPro" id="IPR036390">
    <property type="entry name" value="WH_DNA-bd_sf"/>
</dbReference>
<proteinExistence type="predicted"/>